<sequence length="78" mass="8218">MSPVACFSSTGSWSKVFQHCEEFTVGAAGTDVRQCRIGPSATSLNGTIFTGGVHQTLPVFTSWDSPVNTGIIAILLQT</sequence>
<protein>
    <submittedName>
        <fullName evidence="1">Uncharacterized protein</fullName>
    </submittedName>
</protein>
<reference evidence="1" key="1">
    <citation type="journal article" date="2023" name="PLoS Negl. Trop. Dis.">
        <title>A genome sequence for Biomphalaria pfeifferi, the major vector snail for the human-infecting parasite Schistosoma mansoni.</title>
        <authorList>
            <person name="Bu L."/>
            <person name="Lu L."/>
            <person name="Laidemitt M.R."/>
            <person name="Zhang S.M."/>
            <person name="Mutuku M."/>
            <person name="Mkoji G."/>
            <person name="Steinauer M."/>
            <person name="Loker E.S."/>
        </authorList>
    </citation>
    <scope>NUCLEOTIDE SEQUENCE</scope>
    <source>
        <strain evidence="1">KasaAsao</strain>
    </source>
</reference>
<organism evidence="1 2">
    <name type="scientific">Biomphalaria pfeifferi</name>
    <name type="common">Bloodfluke planorb</name>
    <name type="synonym">Freshwater snail</name>
    <dbReference type="NCBI Taxonomy" id="112525"/>
    <lineage>
        <taxon>Eukaryota</taxon>
        <taxon>Metazoa</taxon>
        <taxon>Spiralia</taxon>
        <taxon>Lophotrochozoa</taxon>
        <taxon>Mollusca</taxon>
        <taxon>Gastropoda</taxon>
        <taxon>Heterobranchia</taxon>
        <taxon>Euthyneura</taxon>
        <taxon>Panpulmonata</taxon>
        <taxon>Hygrophila</taxon>
        <taxon>Lymnaeoidea</taxon>
        <taxon>Planorbidae</taxon>
        <taxon>Biomphalaria</taxon>
    </lineage>
</organism>
<dbReference type="Proteomes" id="UP001233172">
    <property type="component" value="Unassembled WGS sequence"/>
</dbReference>
<gene>
    <name evidence="1" type="ORF">Bpfe_003303</name>
</gene>
<keyword evidence="2" id="KW-1185">Reference proteome</keyword>
<evidence type="ECO:0000313" key="2">
    <source>
        <dbReference type="Proteomes" id="UP001233172"/>
    </source>
</evidence>
<proteinExistence type="predicted"/>
<evidence type="ECO:0000313" key="1">
    <source>
        <dbReference type="EMBL" id="KAK0067205.1"/>
    </source>
</evidence>
<name>A0AAD8FK17_BIOPF</name>
<reference evidence="1" key="2">
    <citation type="submission" date="2023-04" db="EMBL/GenBank/DDBJ databases">
        <authorList>
            <person name="Bu L."/>
            <person name="Lu L."/>
            <person name="Laidemitt M.R."/>
            <person name="Zhang S.M."/>
            <person name="Mutuku M."/>
            <person name="Mkoji G."/>
            <person name="Steinauer M."/>
            <person name="Loker E.S."/>
        </authorList>
    </citation>
    <scope>NUCLEOTIDE SEQUENCE</scope>
    <source>
        <strain evidence="1">KasaAsao</strain>
        <tissue evidence="1">Whole Snail</tissue>
    </source>
</reference>
<comment type="caution">
    <text evidence="1">The sequence shown here is derived from an EMBL/GenBank/DDBJ whole genome shotgun (WGS) entry which is preliminary data.</text>
</comment>
<accession>A0AAD8FK17</accession>
<dbReference type="AlphaFoldDB" id="A0AAD8FK17"/>
<dbReference type="EMBL" id="JASAOG010000008">
    <property type="protein sequence ID" value="KAK0067205.1"/>
    <property type="molecule type" value="Genomic_DNA"/>
</dbReference>